<organism evidence="3">
    <name type="scientific">Physcomitrium patens</name>
    <name type="common">Spreading-leaved earth moss</name>
    <name type="synonym">Physcomitrella patens</name>
    <dbReference type="NCBI Taxonomy" id="3218"/>
    <lineage>
        <taxon>Eukaryota</taxon>
        <taxon>Viridiplantae</taxon>
        <taxon>Streptophyta</taxon>
        <taxon>Embryophyta</taxon>
        <taxon>Bryophyta</taxon>
        <taxon>Bryophytina</taxon>
        <taxon>Bryopsida</taxon>
        <taxon>Funariidae</taxon>
        <taxon>Funariales</taxon>
        <taxon>Funariaceae</taxon>
        <taxon>Physcomitrium</taxon>
    </lineage>
</organism>
<dbReference type="PANTHER" id="PTHR37212">
    <property type="entry name" value="ACTIN PROTEIN 2/3 COMPLEX SUBUNIT-LIKE PROTEIN"/>
    <property type="match status" value="1"/>
</dbReference>
<dbReference type="RefSeq" id="XP_024373405.1">
    <property type="nucleotide sequence ID" value="XM_024517637.2"/>
</dbReference>
<name>A0A2K1KMI4_PHYPA</name>
<dbReference type="Pfam" id="PF14816">
    <property type="entry name" value="CANIN"/>
    <property type="match status" value="1"/>
</dbReference>
<feature type="compositionally biased region" description="Acidic residues" evidence="1">
    <location>
        <begin position="1"/>
        <end position="11"/>
    </location>
</feature>
<dbReference type="AlphaFoldDB" id="A0A2K1KMI4"/>
<dbReference type="PANTHER" id="PTHR37212:SF2">
    <property type="entry name" value="ACTIN PROTEIN 2_3 COMPLEX SUBUNIT-LIKE PROTEIN"/>
    <property type="match status" value="1"/>
</dbReference>
<evidence type="ECO:0000313" key="4">
    <source>
        <dbReference type="EnsemblPlants" id="Pp3c4_7040V3.1"/>
    </source>
</evidence>
<feature type="domain" description="Coiled-coil SMC6 And NSE5 INteracting (CANIN)" evidence="2">
    <location>
        <begin position="142"/>
        <end position="369"/>
    </location>
</feature>
<proteinExistence type="predicted"/>
<evidence type="ECO:0000313" key="5">
    <source>
        <dbReference type="Proteomes" id="UP000006727"/>
    </source>
</evidence>
<dbReference type="STRING" id="3218.A0A2K1KMI4"/>
<keyword evidence="5" id="KW-1185">Reference proteome</keyword>
<reference evidence="3 5" key="1">
    <citation type="journal article" date="2008" name="Science">
        <title>The Physcomitrella genome reveals evolutionary insights into the conquest of land by plants.</title>
        <authorList>
            <person name="Rensing S."/>
            <person name="Lang D."/>
            <person name="Zimmer A."/>
            <person name="Terry A."/>
            <person name="Salamov A."/>
            <person name="Shapiro H."/>
            <person name="Nishiyama T."/>
            <person name="Perroud P.-F."/>
            <person name="Lindquist E."/>
            <person name="Kamisugi Y."/>
            <person name="Tanahashi T."/>
            <person name="Sakakibara K."/>
            <person name="Fujita T."/>
            <person name="Oishi K."/>
            <person name="Shin-I T."/>
            <person name="Kuroki Y."/>
            <person name="Toyoda A."/>
            <person name="Suzuki Y."/>
            <person name="Hashimoto A."/>
            <person name="Yamaguchi K."/>
            <person name="Sugano A."/>
            <person name="Kohara Y."/>
            <person name="Fujiyama A."/>
            <person name="Anterola A."/>
            <person name="Aoki S."/>
            <person name="Ashton N."/>
            <person name="Barbazuk W.B."/>
            <person name="Barker E."/>
            <person name="Bennetzen J."/>
            <person name="Bezanilla M."/>
            <person name="Blankenship R."/>
            <person name="Cho S.H."/>
            <person name="Dutcher S."/>
            <person name="Estelle M."/>
            <person name="Fawcett J.A."/>
            <person name="Gundlach H."/>
            <person name="Hanada K."/>
            <person name="Heyl A."/>
            <person name="Hicks K.A."/>
            <person name="Hugh J."/>
            <person name="Lohr M."/>
            <person name="Mayer K."/>
            <person name="Melkozernov A."/>
            <person name="Murata T."/>
            <person name="Nelson D."/>
            <person name="Pils B."/>
            <person name="Prigge M."/>
            <person name="Reiss B."/>
            <person name="Renner T."/>
            <person name="Rombauts S."/>
            <person name="Rushton P."/>
            <person name="Sanderfoot A."/>
            <person name="Schween G."/>
            <person name="Shiu S.-H."/>
            <person name="Stueber K."/>
            <person name="Theodoulou F.L."/>
            <person name="Tu H."/>
            <person name="Van de Peer Y."/>
            <person name="Verrier P.J."/>
            <person name="Waters E."/>
            <person name="Wood A."/>
            <person name="Yang L."/>
            <person name="Cove D."/>
            <person name="Cuming A."/>
            <person name="Hasebe M."/>
            <person name="Lucas S."/>
            <person name="Mishler D.B."/>
            <person name="Reski R."/>
            <person name="Grigoriev I."/>
            <person name="Quatrano R.S."/>
            <person name="Boore J.L."/>
        </authorList>
    </citation>
    <scope>NUCLEOTIDE SEQUENCE [LARGE SCALE GENOMIC DNA]</scope>
    <source>
        <strain evidence="4 5">cv. Gransden 2004</strain>
    </source>
</reference>
<dbReference type="GeneID" id="112281289"/>
<dbReference type="Gramene" id="Pp3c4_7040V3.1">
    <property type="protein sequence ID" value="Pp3c4_7040V3.1"/>
    <property type="gene ID" value="Pp3c4_7040"/>
</dbReference>
<reference evidence="3 5" key="2">
    <citation type="journal article" date="2018" name="Plant J.">
        <title>The Physcomitrella patens chromosome-scale assembly reveals moss genome structure and evolution.</title>
        <authorList>
            <person name="Lang D."/>
            <person name="Ullrich K.K."/>
            <person name="Murat F."/>
            <person name="Fuchs J."/>
            <person name="Jenkins J."/>
            <person name="Haas F.B."/>
            <person name="Piednoel M."/>
            <person name="Gundlach H."/>
            <person name="Van Bel M."/>
            <person name="Meyberg R."/>
            <person name="Vives C."/>
            <person name="Morata J."/>
            <person name="Symeonidi A."/>
            <person name="Hiss M."/>
            <person name="Muchero W."/>
            <person name="Kamisugi Y."/>
            <person name="Saleh O."/>
            <person name="Blanc G."/>
            <person name="Decker E.L."/>
            <person name="van Gessel N."/>
            <person name="Grimwood J."/>
            <person name="Hayes R.D."/>
            <person name="Graham S.W."/>
            <person name="Gunter L.E."/>
            <person name="McDaniel S.F."/>
            <person name="Hoernstein S.N.W."/>
            <person name="Larsson A."/>
            <person name="Li F.W."/>
            <person name="Perroud P.F."/>
            <person name="Phillips J."/>
            <person name="Ranjan P."/>
            <person name="Rokshar D.S."/>
            <person name="Rothfels C.J."/>
            <person name="Schneider L."/>
            <person name="Shu S."/>
            <person name="Stevenson D.W."/>
            <person name="Thummler F."/>
            <person name="Tillich M."/>
            <person name="Villarreal Aguilar J.C."/>
            <person name="Widiez T."/>
            <person name="Wong G.K."/>
            <person name="Wymore A."/>
            <person name="Zhang Y."/>
            <person name="Zimmer A.D."/>
            <person name="Quatrano R.S."/>
            <person name="Mayer K.F.X."/>
            <person name="Goodstein D."/>
            <person name="Casacuberta J.M."/>
            <person name="Vandepoele K."/>
            <person name="Reski R."/>
            <person name="Cuming A.C."/>
            <person name="Tuskan G.A."/>
            <person name="Maumus F."/>
            <person name="Salse J."/>
            <person name="Schmutz J."/>
            <person name="Rensing S.A."/>
        </authorList>
    </citation>
    <scope>NUCLEOTIDE SEQUENCE [LARGE SCALE GENOMIC DNA]</scope>
    <source>
        <strain evidence="4 5">cv. Gransden 2004</strain>
    </source>
</reference>
<feature type="region of interest" description="Disordered" evidence="1">
    <location>
        <begin position="1"/>
        <end position="35"/>
    </location>
</feature>
<evidence type="ECO:0000256" key="1">
    <source>
        <dbReference type="SAM" id="MobiDB-lite"/>
    </source>
</evidence>
<evidence type="ECO:0000259" key="2">
    <source>
        <dbReference type="Pfam" id="PF14816"/>
    </source>
</evidence>
<dbReference type="InterPro" id="IPR044276">
    <property type="entry name" value="CANIN_dom"/>
</dbReference>
<evidence type="ECO:0000313" key="3">
    <source>
        <dbReference type="EMBL" id="PNR54983.1"/>
    </source>
</evidence>
<protein>
    <recommendedName>
        <fullName evidence="2">Coiled-coil SMC6 And NSE5 INteracting (CANIN) domain-containing protein</fullName>
    </recommendedName>
</protein>
<dbReference type="EMBL" id="ABEU02000004">
    <property type="protein sequence ID" value="PNR54983.1"/>
    <property type="molecule type" value="Genomic_DNA"/>
</dbReference>
<dbReference type="EnsemblPlants" id="Pp3c4_7040V3.2">
    <property type="protein sequence ID" value="Pp3c4_7040V3.2"/>
    <property type="gene ID" value="Pp3c4_7040"/>
</dbReference>
<dbReference type="EnsemblPlants" id="Pp3c4_7040V3.1">
    <property type="protein sequence ID" value="Pp3c4_7040V3.1"/>
    <property type="gene ID" value="Pp3c4_7040"/>
</dbReference>
<dbReference type="Gramene" id="Pp3c4_7040V3.2">
    <property type="protein sequence ID" value="Pp3c4_7040V3.2"/>
    <property type="gene ID" value="Pp3c4_7040"/>
</dbReference>
<accession>A0A2K1KMI4</accession>
<dbReference type="OrthoDB" id="674980at2759"/>
<dbReference type="Proteomes" id="UP000006727">
    <property type="component" value="Chromosome 4"/>
</dbReference>
<reference evidence="4" key="3">
    <citation type="submission" date="2020-12" db="UniProtKB">
        <authorList>
            <consortium name="EnsemblPlants"/>
        </authorList>
    </citation>
    <scope>IDENTIFICATION</scope>
</reference>
<sequence length="480" mass="54720">MESLTTEDEEDWLRLPLSSTKPAVEPPEVHAKKRQKKVVTLDDLVQDDLKKKPKAKSNKLVQKLKAKAHLYSYSDEEGEENLRAPKLLEELEKQVTNGIGEEVEPEWGQEVFRAQLEPPSTPCGGTPSLHRALQALEGEGRETSLEGLARSGFLRAWALCTKRCDESTLRWTYHQMAYSIDESLERCCCKFLSDLVSRISTDSGALLEMEWLPNLSDIKETLTVYGYMRNSRDFEDTHMDSSSESIVRGPLKNLRSILEFIATLFVTRHVQPYYSVVDIESLLVIMVHLSLARELLGILDKVQDCILALIRYFSPEEWSEVCPRVTVSISDLTEGVHNGVFLLGMFSGLGKRSVDMQRRLALHELSKLARRKRLLATSREVASLFENVNLKGKVVDFGKLYYQVVIADIFLWCNEGPIDEVARSIWIKFLGLCSRQIYIGDERAFATKLRNTASFLMQKYEHESHDIEISHVKAADENFQ</sequence>
<gene>
    <name evidence="4" type="primary">LOC112281289</name>
    <name evidence="3" type="ORF">PHYPA_005876</name>
</gene>
<dbReference type="PaxDb" id="3218-PP1S143_49V6.1"/>